<dbReference type="SUPFAM" id="SSF56112">
    <property type="entry name" value="Protein kinase-like (PK-like)"/>
    <property type="match status" value="1"/>
</dbReference>
<dbReference type="InterPro" id="IPR011009">
    <property type="entry name" value="Kinase-like_dom_sf"/>
</dbReference>
<comment type="caution">
    <text evidence="1">The sequence shown here is derived from an EMBL/GenBank/DDBJ whole genome shotgun (WGS) entry which is preliminary data.</text>
</comment>
<dbReference type="Gene3D" id="3.90.1200.10">
    <property type="match status" value="1"/>
</dbReference>
<evidence type="ECO:0000313" key="2">
    <source>
        <dbReference type="Proteomes" id="UP000053429"/>
    </source>
</evidence>
<protein>
    <recommendedName>
        <fullName evidence="3">Aminoglycoside phosphotransferase domain-containing protein</fullName>
    </recommendedName>
</protein>
<proteinExistence type="predicted"/>
<gene>
    <name evidence="1" type="ORF">AQJ67_07465</name>
</gene>
<accession>A0A101U6Z2</accession>
<dbReference type="OrthoDB" id="9256004at2"/>
<organism evidence="1 2">
    <name type="scientific">Streptomyces caeruleatus</name>
    <dbReference type="NCBI Taxonomy" id="661399"/>
    <lineage>
        <taxon>Bacteria</taxon>
        <taxon>Bacillati</taxon>
        <taxon>Actinomycetota</taxon>
        <taxon>Actinomycetes</taxon>
        <taxon>Kitasatosporales</taxon>
        <taxon>Streptomycetaceae</taxon>
        <taxon>Streptomyces</taxon>
    </lineage>
</organism>
<sequence length="489" mass="52981">MIRNDDLGALLRTAPWLPEDARRAARFERVDHAELGTAAHLLVVAAVGGPASGQRWFVPVRPLPGGTGVEEAHGGEEFDTAALDAVCAGDRLRTDRGGLVLFRGTGLTPHKVRPLPFERGWSSNALSLVENDGTAYVHKTYRRLDDTVREPELLRLLNGTGRTPDWAGDYTYVDPATGAHHPLGVFYRYAPGDGVDLPLRQSMRSLWPKVTDAQAPEALDDAVRAHVRPLERNLREAGRFLAGFHRDLAAGLGGRPAPPYPVQEVLARTTARTAELAAADIGLPPAAHAAAFTALAQETAALHSAFDAAPAGFASGPCHGDLHLSHLLCRPREDGSWSMHVIDLSTPALGPGDPGWAAQSPVQDLVAVQRALEYFTADEAAFESGRRLGIDSFDTMRGALDGADDWPPERRAVLRQVFHAADVWRARVLRLLLGTSPNDPLRRLLYLGRLLHELAYNIDHARPYHAAIDLRHALPPGARIPASTLPART</sequence>
<dbReference type="RefSeq" id="WP_062717245.1">
    <property type="nucleotide sequence ID" value="NZ_KQ948925.1"/>
</dbReference>
<keyword evidence="2" id="KW-1185">Reference proteome</keyword>
<evidence type="ECO:0000313" key="1">
    <source>
        <dbReference type="EMBL" id="KUO05213.1"/>
    </source>
</evidence>
<dbReference type="EMBL" id="LMWY01000005">
    <property type="protein sequence ID" value="KUO05213.1"/>
    <property type="molecule type" value="Genomic_DNA"/>
</dbReference>
<evidence type="ECO:0008006" key="3">
    <source>
        <dbReference type="Google" id="ProtNLM"/>
    </source>
</evidence>
<dbReference type="STRING" id="661399.AQJ67_07465"/>
<dbReference type="AlphaFoldDB" id="A0A101U6Z2"/>
<reference evidence="1 2" key="1">
    <citation type="submission" date="2015-10" db="EMBL/GenBank/DDBJ databases">
        <title>Draft genome sequence of Streptomyces caeruleatus NRRL B-24802, type strain for the species Streptomyces caeruleatus.</title>
        <authorList>
            <person name="Ruckert C."/>
            <person name="Winkler A."/>
            <person name="Kalinowski J."/>
            <person name="Kampfer P."/>
            <person name="Glaeser S."/>
        </authorList>
    </citation>
    <scope>NUCLEOTIDE SEQUENCE [LARGE SCALE GENOMIC DNA]</scope>
    <source>
        <strain evidence="1 2">NRRL B-24802</strain>
    </source>
</reference>
<name>A0A101U6Z2_9ACTN</name>
<dbReference type="Proteomes" id="UP000053429">
    <property type="component" value="Unassembled WGS sequence"/>
</dbReference>